<feature type="binding site" evidence="6">
    <location>
        <position position="189"/>
    </location>
    <ligand>
        <name>substrate</name>
    </ligand>
</feature>
<protein>
    <recommendedName>
        <fullName evidence="6">Glucose-6-phosphate 1-dehydrogenase</fullName>
        <shortName evidence="6">G6PD</shortName>
        <ecNumber evidence="6">1.1.1.49</ecNumber>
    </recommendedName>
</protein>
<reference evidence="9" key="1">
    <citation type="submission" date="2021-02" db="EMBL/GenBank/DDBJ databases">
        <authorList>
            <person name="Cremers G."/>
            <person name="Picone N."/>
        </authorList>
    </citation>
    <scope>NUCLEOTIDE SEQUENCE</scope>
    <source>
        <strain evidence="9">PQ17</strain>
    </source>
</reference>
<comment type="catalytic activity">
    <reaction evidence="6">
        <text>D-glucose 6-phosphate + NADP(+) = 6-phospho-D-glucono-1,5-lactone + NADPH + H(+)</text>
        <dbReference type="Rhea" id="RHEA:15841"/>
        <dbReference type="ChEBI" id="CHEBI:15378"/>
        <dbReference type="ChEBI" id="CHEBI:57783"/>
        <dbReference type="ChEBI" id="CHEBI:57955"/>
        <dbReference type="ChEBI" id="CHEBI:58349"/>
        <dbReference type="ChEBI" id="CHEBI:61548"/>
        <dbReference type="EC" id="1.1.1.49"/>
    </reaction>
</comment>
<dbReference type="PRINTS" id="PR00079">
    <property type="entry name" value="G6PDHDRGNASE"/>
</dbReference>
<dbReference type="Pfam" id="PF02781">
    <property type="entry name" value="G6PD_C"/>
    <property type="match status" value="1"/>
</dbReference>
<comment type="caution">
    <text evidence="6">Lacks conserved residue(s) required for the propagation of feature annotation.</text>
</comment>
<dbReference type="GO" id="GO:0006006">
    <property type="term" value="P:glucose metabolic process"/>
    <property type="evidence" value="ECO:0007669"/>
    <property type="project" value="UniProtKB-KW"/>
</dbReference>
<dbReference type="InterPro" id="IPR036291">
    <property type="entry name" value="NAD(P)-bd_dom_sf"/>
</dbReference>
<feature type="binding site" evidence="6">
    <location>
        <position position="227"/>
    </location>
    <ligand>
        <name>substrate</name>
    </ligand>
</feature>
<feature type="domain" description="Glucose-6-phosphate dehydrogenase NAD-binding" evidence="7">
    <location>
        <begin position="15"/>
        <end position="198"/>
    </location>
</feature>
<keyword evidence="3 6" id="KW-0521">NADP</keyword>
<evidence type="ECO:0000259" key="8">
    <source>
        <dbReference type="Pfam" id="PF02781"/>
    </source>
</evidence>
<evidence type="ECO:0000256" key="4">
    <source>
        <dbReference type="ARBA" id="ARBA00023002"/>
    </source>
</evidence>
<accession>A0A8J2FRP4</accession>
<dbReference type="GO" id="GO:0009051">
    <property type="term" value="P:pentose-phosphate shunt, oxidative branch"/>
    <property type="evidence" value="ECO:0007669"/>
    <property type="project" value="TreeGrafter"/>
</dbReference>
<proteinExistence type="inferred from homology"/>
<dbReference type="InterPro" id="IPR022674">
    <property type="entry name" value="G6P_DH_NAD-bd"/>
</dbReference>
<evidence type="ECO:0000256" key="3">
    <source>
        <dbReference type="ARBA" id="ARBA00022857"/>
    </source>
</evidence>
<keyword evidence="2 6" id="KW-0313">Glucose metabolism</keyword>
<evidence type="ECO:0000256" key="2">
    <source>
        <dbReference type="ARBA" id="ARBA00022526"/>
    </source>
</evidence>
<dbReference type="Gene3D" id="3.40.50.720">
    <property type="entry name" value="NAD(P)-binding Rossmann-like Domain"/>
    <property type="match status" value="1"/>
</dbReference>
<organism evidence="9 10">
    <name type="scientific">Candidatus Methylacidithermus pantelleriae</name>
    <dbReference type="NCBI Taxonomy" id="2744239"/>
    <lineage>
        <taxon>Bacteria</taxon>
        <taxon>Pseudomonadati</taxon>
        <taxon>Verrucomicrobiota</taxon>
        <taxon>Methylacidiphilae</taxon>
        <taxon>Methylacidiphilales</taxon>
        <taxon>Methylacidiphilaceae</taxon>
        <taxon>Candidatus Methylacidithermus</taxon>
    </lineage>
</organism>
<dbReference type="RefSeq" id="WP_174582874.1">
    <property type="nucleotide sequence ID" value="NZ_CAJNOB010000005.1"/>
</dbReference>
<dbReference type="EMBL" id="CAJNOB010000005">
    <property type="protein sequence ID" value="CAF0692912.1"/>
    <property type="molecule type" value="Genomic_DNA"/>
</dbReference>
<feature type="binding site" evidence="6">
    <location>
        <position position="246"/>
    </location>
    <ligand>
        <name>substrate</name>
    </ligand>
</feature>
<name>A0A8J2FRP4_9BACT</name>
<dbReference type="Gene3D" id="3.30.360.10">
    <property type="entry name" value="Dihydrodipicolinate Reductase, domain 2"/>
    <property type="match status" value="1"/>
</dbReference>
<dbReference type="SUPFAM" id="SSF51735">
    <property type="entry name" value="NAD(P)-binding Rossmann-fold domains"/>
    <property type="match status" value="1"/>
</dbReference>
<feature type="binding site" evidence="6">
    <location>
        <position position="159"/>
    </location>
    <ligand>
        <name>NADP(+)</name>
        <dbReference type="ChEBI" id="CHEBI:58349"/>
    </ligand>
</feature>
<evidence type="ECO:0000313" key="9">
    <source>
        <dbReference type="EMBL" id="CAF0692912.1"/>
    </source>
</evidence>
<evidence type="ECO:0000259" key="7">
    <source>
        <dbReference type="Pfam" id="PF00479"/>
    </source>
</evidence>
<dbReference type="NCBIfam" id="TIGR00871">
    <property type="entry name" value="zwf"/>
    <property type="match status" value="1"/>
</dbReference>
<dbReference type="AlphaFoldDB" id="A0A8J2FRP4"/>
<feature type="binding site" evidence="6">
    <location>
        <position position="193"/>
    </location>
    <ligand>
        <name>substrate</name>
    </ligand>
</feature>
<dbReference type="PIRSF" id="PIRSF000110">
    <property type="entry name" value="G6PD"/>
    <property type="match status" value="1"/>
</dbReference>
<dbReference type="InterPro" id="IPR022675">
    <property type="entry name" value="G6P_DH_C"/>
</dbReference>
<keyword evidence="5 6" id="KW-0119">Carbohydrate metabolism</keyword>
<comment type="function">
    <text evidence="6">Catalyzes the oxidation of glucose 6-phosphate to 6-phosphogluconolactone.</text>
</comment>
<dbReference type="UniPathway" id="UPA00115">
    <property type="reaction ID" value="UER00408"/>
</dbReference>
<feature type="binding site" evidence="6">
    <location>
        <position position="351"/>
    </location>
    <ligand>
        <name>substrate</name>
    </ligand>
</feature>
<keyword evidence="10" id="KW-1185">Reference proteome</keyword>
<dbReference type="HAMAP" id="MF_00966">
    <property type="entry name" value="G6PD"/>
    <property type="match status" value="1"/>
</dbReference>
<sequence>MPRESSARPDPTIMVIFGIGGDLTWRKLYPALYNLALDDQLPDRFAVVGLDKKHFSTEDLRARLRDGVERFSRRKGIQEDVWTELTRHLEFLPGDFADPQTYNALRERLEQIEKDWGDVRANRIFYLAVPPSVVEPIALGLGAACLASDRQRARIVVEKPYGHDLESARYLNNMLRKIFEESQIYRIDHYLGKDTVQNILVFRFANALFEPIWNRHYIDHVQITVAEQLGVEHRGAYYEKAGALRDMIPNHLMQILSLVAMEPPVSFDADEIRNKKIDVLRAVRPIAAKEVHRFAVRGQYGSGWIRGEKVPAYRAEPGIAPDSNTETYVALKLFVDNWRWQDVPFYMRTGKRLAVRASEVVIQFRPVPHNAFPSELALAWQPNRIAIQIQPQEAIFVRFQAKQPGLTTRLAPVDLRFDYREAFRTQPPEAYETLLLDVMEGDATLFMRQDQVEIVWSIVTPILEAWEAAPPIDFPNYQAGSWGPEAAEVLIAQDGRSWIHPVPLAEDDSNGETSTEE</sequence>
<evidence type="ECO:0000256" key="6">
    <source>
        <dbReference type="HAMAP-Rule" id="MF_00966"/>
    </source>
</evidence>
<dbReference type="SUPFAM" id="SSF55347">
    <property type="entry name" value="Glyceraldehyde-3-phosphate dehydrogenase-like, C-terminal domain"/>
    <property type="match status" value="1"/>
</dbReference>
<dbReference type="EC" id="1.1.1.49" evidence="6"/>
<feature type="active site" description="Proton acceptor" evidence="6">
    <location>
        <position position="251"/>
    </location>
</feature>
<dbReference type="Proteomes" id="UP000663859">
    <property type="component" value="Unassembled WGS sequence"/>
</dbReference>
<dbReference type="Pfam" id="PF00479">
    <property type="entry name" value="G6PD_N"/>
    <property type="match status" value="1"/>
</dbReference>
<comment type="caution">
    <text evidence="9">The sequence shown here is derived from an EMBL/GenBank/DDBJ whole genome shotgun (WGS) entry which is preliminary data.</text>
</comment>
<dbReference type="PANTHER" id="PTHR23429">
    <property type="entry name" value="GLUCOSE-6-PHOSPHATE 1-DEHYDROGENASE G6PD"/>
    <property type="match status" value="1"/>
</dbReference>
<feature type="domain" description="Glucose-6-phosphate dehydrogenase C-terminal" evidence="8">
    <location>
        <begin position="200"/>
        <end position="498"/>
    </location>
</feature>
<dbReference type="PANTHER" id="PTHR23429:SF0">
    <property type="entry name" value="GLUCOSE-6-PHOSPHATE 1-DEHYDROGENASE"/>
    <property type="match status" value="1"/>
</dbReference>
<dbReference type="GO" id="GO:0005829">
    <property type="term" value="C:cytosol"/>
    <property type="evidence" value="ECO:0007669"/>
    <property type="project" value="TreeGrafter"/>
</dbReference>
<evidence type="ECO:0000313" key="10">
    <source>
        <dbReference type="Proteomes" id="UP000663859"/>
    </source>
</evidence>
<dbReference type="NCBIfam" id="NF009492">
    <property type="entry name" value="PRK12853.1-3"/>
    <property type="match status" value="1"/>
</dbReference>
<dbReference type="InterPro" id="IPR001282">
    <property type="entry name" value="G6P_DH"/>
</dbReference>
<keyword evidence="4 6" id="KW-0560">Oxidoreductase</keyword>
<feature type="binding site" evidence="6">
    <location>
        <begin position="95"/>
        <end position="96"/>
    </location>
    <ligand>
        <name>NADP(+)</name>
        <dbReference type="ChEBI" id="CHEBI:58349"/>
    </ligand>
</feature>
<gene>
    <name evidence="6 9" type="primary">zwf</name>
    <name evidence="9" type="ORF">MPNT_130008</name>
</gene>
<comment type="pathway">
    <text evidence="1 6">Carbohydrate degradation; pentose phosphate pathway; D-ribulose 5-phosphate from D-glucose 6-phosphate (oxidative stage): step 1/3.</text>
</comment>
<comment type="similarity">
    <text evidence="6">Belongs to the glucose-6-phosphate dehydrogenase family.</text>
</comment>
<dbReference type="GO" id="GO:0050661">
    <property type="term" value="F:NADP binding"/>
    <property type="evidence" value="ECO:0007669"/>
    <property type="project" value="UniProtKB-UniRule"/>
</dbReference>
<evidence type="ECO:0000256" key="5">
    <source>
        <dbReference type="ARBA" id="ARBA00023277"/>
    </source>
</evidence>
<dbReference type="GO" id="GO:0004345">
    <property type="term" value="F:glucose-6-phosphate dehydrogenase activity"/>
    <property type="evidence" value="ECO:0007669"/>
    <property type="project" value="UniProtKB-UniRule"/>
</dbReference>
<evidence type="ECO:0000256" key="1">
    <source>
        <dbReference type="ARBA" id="ARBA00004937"/>
    </source>
</evidence>